<organism evidence="2 3">
    <name type="scientific">Cotesia glomerata</name>
    <name type="common">Lepidopteran parasitic wasp</name>
    <name type="synonym">Apanteles glomeratus</name>
    <dbReference type="NCBI Taxonomy" id="32391"/>
    <lineage>
        <taxon>Eukaryota</taxon>
        <taxon>Metazoa</taxon>
        <taxon>Ecdysozoa</taxon>
        <taxon>Arthropoda</taxon>
        <taxon>Hexapoda</taxon>
        <taxon>Insecta</taxon>
        <taxon>Pterygota</taxon>
        <taxon>Neoptera</taxon>
        <taxon>Endopterygota</taxon>
        <taxon>Hymenoptera</taxon>
        <taxon>Apocrita</taxon>
        <taxon>Ichneumonoidea</taxon>
        <taxon>Braconidae</taxon>
        <taxon>Microgastrinae</taxon>
        <taxon>Cotesia</taxon>
    </lineage>
</organism>
<name>A0AAV7J7I1_COTGL</name>
<evidence type="ECO:0000313" key="2">
    <source>
        <dbReference type="EMBL" id="KAH0567441.1"/>
    </source>
</evidence>
<dbReference type="PANTHER" id="PTHR45036:SF1">
    <property type="entry name" value="METHYLTRANSFERASE LIKE 7A"/>
    <property type="match status" value="1"/>
</dbReference>
<dbReference type="Pfam" id="PF08241">
    <property type="entry name" value="Methyltransf_11"/>
    <property type="match status" value="1"/>
</dbReference>
<reference evidence="2 3" key="1">
    <citation type="journal article" date="2021" name="J. Hered.">
        <title>A chromosome-level genome assembly of the parasitoid wasp, Cotesia glomerata (Hymenoptera: Braconidae).</title>
        <authorList>
            <person name="Pinto B.J."/>
            <person name="Weis J.J."/>
            <person name="Gamble T."/>
            <person name="Ode P.J."/>
            <person name="Paul R."/>
            <person name="Zaspel J.M."/>
        </authorList>
    </citation>
    <scope>NUCLEOTIDE SEQUENCE [LARGE SCALE GENOMIC DNA]</scope>
    <source>
        <strain evidence="2">CgM1</strain>
    </source>
</reference>
<accession>A0AAV7J7I1</accession>
<evidence type="ECO:0000313" key="3">
    <source>
        <dbReference type="Proteomes" id="UP000826195"/>
    </source>
</evidence>
<dbReference type="InterPro" id="IPR052356">
    <property type="entry name" value="Thiol_S-MT"/>
</dbReference>
<dbReference type="Proteomes" id="UP000826195">
    <property type="component" value="Unassembled WGS sequence"/>
</dbReference>
<keyword evidence="3" id="KW-1185">Reference proteome</keyword>
<dbReference type="CDD" id="cd02440">
    <property type="entry name" value="AdoMet_MTases"/>
    <property type="match status" value="1"/>
</dbReference>
<gene>
    <name evidence="2" type="ORF">KQX54_010030</name>
</gene>
<comment type="caution">
    <text evidence="2">The sequence shown here is derived from an EMBL/GenBank/DDBJ whole genome shotgun (WGS) entry which is preliminary data.</text>
</comment>
<sequence length="319" mass="36759">MGEYTTYHLGARNRRPRCLWSLFSATTKTFACPGINIEATRLLCTGGLFLFWFGKPRTPLFLLSDPTGSNIFLFTINHHYCTFGSKWCKLTSYIYRSHLLGFEAECAEVAVPYKRRLFESLNDLESYDKFLRFNNCIRVLEIGVKTGQNIQFYPNGTHLIGVDWNYKLKEYLTESDHAWQFSHIEIEKLIIGDGSYLKDIPNNYIDAVVTTRSLCSVSSVAEVLKEICRVLAPGGVYLFLEHIPDTKDALTRWLQSFLTKTKIWPSLFGDCRLDSNPLKFIQSANFKSLECEKIKLRGYVSQPYRLNLTCYHIMGTARK</sequence>
<dbReference type="Gene3D" id="3.40.50.150">
    <property type="entry name" value="Vaccinia Virus protein VP39"/>
    <property type="match status" value="1"/>
</dbReference>
<dbReference type="EMBL" id="JAHXZJ010000001">
    <property type="protein sequence ID" value="KAH0567441.1"/>
    <property type="molecule type" value="Genomic_DNA"/>
</dbReference>
<dbReference type="InterPro" id="IPR013216">
    <property type="entry name" value="Methyltransf_11"/>
</dbReference>
<dbReference type="PANTHER" id="PTHR45036">
    <property type="entry name" value="METHYLTRANSFERASE LIKE 7B"/>
    <property type="match status" value="1"/>
</dbReference>
<feature type="domain" description="Methyltransferase type 11" evidence="1">
    <location>
        <begin position="140"/>
        <end position="239"/>
    </location>
</feature>
<dbReference type="InterPro" id="IPR029063">
    <property type="entry name" value="SAM-dependent_MTases_sf"/>
</dbReference>
<protein>
    <recommendedName>
        <fullName evidence="1">Methyltransferase type 11 domain-containing protein</fullName>
    </recommendedName>
</protein>
<proteinExistence type="predicted"/>
<dbReference type="SUPFAM" id="SSF53335">
    <property type="entry name" value="S-adenosyl-L-methionine-dependent methyltransferases"/>
    <property type="match status" value="1"/>
</dbReference>
<dbReference type="GO" id="GO:0008757">
    <property type="term" value="F:S-adenosylmethionine-dependent methyltransferase activity"/>
    <property type="evidence" value="ECO:0007669"/>
    <property type="project" value="InterPro"/>
</dbReference>
<evidence type="ECO:0000259" key="1">
    <source>
        <dbReference type="Pfam" id="PF08241"/>
    </source>
</evidence>
<dbReference type="AlphaFoldDB" id="A0AAV7J7I1"/>